<dbReference type="PANTHER" id="PTHR43479">
    <property type="entry name" value="ACREF/ENVCD OPERON REPRESSOR-RELATED"/>
    <property type="match status" value="1"/>
</dbReference>
<dbReference type="Proteomes" id="UP000751852">
    <property type="component" value="Unassembled WGS sequence"/>
</dbReference>
<proteinExistence type="predicted"/>
<dbReference type="InterPro" id="IPR001647">
    <property type="entry name" value="HTH_TetR"/>
</dbReference>
<evidence type="ECO:0000259" key="3">
    <source>
        <dbReference type="PROSITE" id="PS50977"/>
    </source>
</evidence>
<evidence type="ECO:0000256" key="1">
    <source>
        <dbReference type="ARBA" id="ARBA00023125"/>
    </source>
</evidence>
<name>A0ABS0T6C1_9STAP</name>
<keyword evidence="5" id="KW-1185">Reference proteome</keyword>
<keyword evidence="1 2" id="KW-0238">DNA-binding</keyword>
<feature type="domain" description="HTH tetR-type" evidence="3">
    <location>
        <begin position="9"/>
        <end position="69"/>
    </location>
</feature>
<dbReference type="InterPro" id="IPR009057">
    <property type="entry name" value="Homeodomain-like_sf"/>
</dbReference>
<evidence type="ECO:0000256" key="2">
    <source>
        <dbReference type="PROSITE-ProRule" id="PRU00335"/>
    </source>
</evidence>
<reference evidence="4 5" key="1">
    <citation type="submission" date="2020-04" db="EMBL/GenBank/DDBJ databases">
        <title>Staphylococcus species from domestic dog.</title>
        <authorList>
            <person name="Paterson G.K."/>
        </authorList>
    </citation>
    <scope>NUCLEOTIDE SEQUENCE [LARGE SCALE GENOMIC DNA]</scope>
    <source>
        <strain evidence="4 5">H16/1A</strain>
    </source>
</reference>
<dbReference type="EMBL" id="JABANU010000003">
    <property type="protein sequence ID" value="MBI5974295.1"/>
    <property type="molecule type" value="Genomic_DNA"/>
</dbReference>
<dbReference type="Gene3D" id="1.10.357.10">
    <property type="entry name" value="Tetracycline Repressor, domain 2"/>
    <property type="match status" value="1"/>
</dbReference>
<sequence>MNKRDLRIEKTLSKLMNAFLELLEVELLSKITINNICHLANVHRSTFYKHFKDKFDLLHYTCVVTTEPFFELDFTTRLESPFMSIEKTFTCQMIKVLKLQKEDPLFYDVILPLFSQVFSKEVHKQHKEYTFEPLFPVELFSYVYASTIMTINQWRITQNLEFNPKKLDEMYQSLMNSKLLYHEDI</sequence>
<dbReference type="RefSeq" id="WP_198617088.1">
    <property type="nucleotide sequence ID" value="NZ_JABANU010000003.1"/>
</dbReference>
<organism evidence="4 5">
    <name type="scientific">Staphylococcus canis</name>
    <dbReference type="NCBI Taxonomy" id="2724942"/>
    <lineage>
        <taxon>Bacteria</taxon>
        <taxon>Bacillati</taxon>
        <taxon>Bacillota</taxon>
        <taxon>Bacilli</taxon>
        <taxon>Bacillales</taxon>
        <taxon>Staphylococcaceae</taxon>
        <taxon>Staphylococcus</taxon>
    </lineage>
</organism>
<protein>
    <submittedName>
        <fullName evidence="4">TetR/AcrR family transcriptional regulator</fullName>
    </submittedName>
</protein>
<dbReference type="PANTHER" id="PTHR43479:SF16">
    <property type="entry name" value="HTH TETR-TYPE DOMAIN-CONTAINING PROTEIN"/>
    <property type="match status" value="1"/>
</dbReference>
<feature type="DNA-binding region" description="H-T-H motif" evidence="2">
    <location>
        <begin position="32"/>
        <end position="51"/>
    </location>
</feature>
<gene>
    <name evidence="4" type="ORF">HHH54_01630</name>
</gene>
<dbReference type="SUPFAM" id="SSF46689">
    <property type="entry name" value="Homeodomain-like"/>
    <property type="match status" value="1"/>
</dbReference>
<comment type="caution">
    <text evidence="4">The sequence shown here is derived from an EMBL/GenBank/DDBJ whole genome shotgun (WGS) entry which is preliminary data.</text>
</comment>
<evidence type="ECO:0000313" key="5">
    <source>
        <dbReference type="Proteomes" id="UP000751852"/>
    </source>
</evidence>
<evidence type="ECO:0000313" key="4">
    <source>
        <dbReference type="EMBL" id="MBI5974295.1"/>
    </source>
</evidence>
<dbReference type="PROSITE" id="PS50977">
    <property type="entry name" value="HTH_TETR_2"/>
    <property type="match status" value="1"/>
</dbReference>
<accession>A0ABS0T6C1</accession>
<dbReference type="InterPro" id="IPR050624">
    <property type="entry name" value="HTH-type_Tx_Regulator"/>
</dbReference>